<protein>
    <recommendedName>
        <fullName evidence="5">Osiris 19</fullName>
    </recommendedName>
</protein>
<dbReference type="Pfam" id="PF07898">
    <property type="entry name" value="DUF1676"/>
    <property type="match status" value="1"/>
</dbReference>
<feature type="transmembrane region" description="Helical" evidence="1">
    <location>
        <begin position="163"/>
        <end position="182"/>
    </location>
</feature>
<dbReference type="OrthoDB" id="6622845at2759"/>
<feature type="signal peptide" evidence="2">
    <location>
        <begin position="1"/>
        <end position="19"/>
    </location>
</feature>
<keyword evidence="2" id="KW-0732">Signal</keyword>
<keyword evidence="1" id="KW-1133">Transmembrane helix</keyword>
<dbReference type="Proteomes" id="UP000410492">
    <property type="component" value="Unassembled WGS sequence"/>
</dbReference>
<feature type="transmembrane region" description="Helical" evidence="1">
    <location>
        <begin position="133"/>
        <end position="156"/>
    </location>
</feature>
<accession>A0A653DQ12</accession>
<gene>
    <name evidence="3" type="ORF">CALMAC_LOCUS19175</name>
</gene>
<feature type="chain" id="PRO_5025012962" description="Osiris 19" evidence="2">
    <location>
        <begin position="20"/>
        <end position="224"/>
    </location>
</feature>
<sequence length="224" mass="24781">MSQWVLCLVCALAASMVVALPAAQEETFVLPRSFSEVATDIQDEVINYFKGNDLSVDLPLIGSKATLDARNLDNDEVSLKLNFGSGEVGEGNCTNQLTQQSDHLQNITHKVLCNLKSKIKPARRRTKHKIKKALMPIAIFVIIKAMILIPLALGLLGFKAWNAMQLAFISFVSASALAIWKFCTKVHQDQAPAIVHAAWDPHHLHTDRTDLSQQVAYSAYAPYR</sequence>
<dbReference type="PANTHER" id="PTHR21879:SF6">
    <property type="entry name" value="OSIRIS 19, ISOFORM A"/>
    <property type="match status" value="1"/>
</dbReference>
<dbReference type="EMBL" id="CAACVG010013476">
    <property type="protein sequence ID" value="VEN61887.1"/>
    <property type="molecule type" value="Genomic_DNA"/>
</dbReference>
<evidence type="ECO:0000256" key="1">
    <source>
        <dbReference type="SAM" id="Phobius"/>
    </source>
</evidence>
<dbReference type="AlphaFoldDB" id="A0A653DQ12"/>
<dbReference type="PANTHER" id="PTHR21879">
    <property type="entry name" value="FI03362P-RELATED-RELATED"/>
    <property type="match status" value="1"/>
</dbReference>
<reference evidence="3 4" key="1">
    <citation type="submission" date="2019-01" db="EMBL/GenBank/DDBJ databases">
        <authorList>
            <person name="Sayadi A."/>
        </authorList>
    </citation>
    <scope>NUCLEOTIDE SEQUENCE [LARGE SCALE GENOMIC DNA]</scope>
</reference>
<name>A0A653DQ12_CALMS</name>
<keyword evidence="4" id="KW-1185">Reference proteome</keyword>
<keyword evidence="1" id="KW-0812">Transmembrane</keyword>
<dbReference type="GO" id="GO:0016020">
    <property type="term" value="C:membrane"/>
    <property type="evidence" value="ECO:0007669"/>
    <property type="project" value="TreeGrafter"/>
</dbReference>
<proteinExistence type="predicted"/>
<evidence type="ECO:0000313" key="4">
    <source>
        <dbReference type="Proteomes" id="UP000410492"/>
    </source>
</evidence>
<evidence type="ECO:0000313" key="3">
    <source>
        <dbReference type="EMBL" id="VEN61887.1"/>
    </source>
</evidence>
<keyword evidence="1" id="KW-0472">Membrane</keyword>
<evidence type="ECO:0008006" key="5">
    <source>
        <dbReference type="Google" id="ProtNLM"/>
    </source>
</evidence>
<dbReference type="InterPro" id="IPR012464">
    <property type="entry name" value="DUF1676"/>
</dbReference>
<evidence type="ECO:0000256" key="2">
    <source>
        <dbReference type="SAM" id="SignalP"/>
    </source>
</evidence>
<organism evidence="3 4">
    <name type="scientific">Callosobruchus maculatus</name>
    <name type="common">Southern cowpea weevil</name>
    <name type="synonym">Pulse bruchid</name>
    <dbReference type="NCBI Taxonomy" id="64391"/>
    <lineage>
        <taxon>Eukaryota</taxon>
        <taxon>Metazoa</taxon>
        <taxon>Ecdysozoa</taxon>
        <taxon>Arthropoda</taxon>
        <taxon>Hexapoda</taxon>
        <taxon>Insecta</taxon>
        <taxon>Pterygota</taxon>
        <taxon>Neoptera</taxon>
        <taxon>Endopterygota</taxon>
        <taxon>Coleoptera</taxon>
        <taxon>Polyphaga</taxon>
        <taxon>Cucujiformia</taxon>
        <taxon>Chrysomeloidea</taxon>
        <taxon>Chrysomelidae</taxon>
        <taxon>Bruchinae</taxon>
        <taxon>Bruchini</taxon>
        <taxon>Callosobruchus</taxon>
    </lineage>
</organism>